<name>A0A218XTB3_PUNGR</name>
<comment type="caution">
    <text evidence="1">The sequence shown here is derived from an EMBL/GenBank/DDBJ whole genome shotgun (WGS) entry which is preliminary data.</text>
</comment>
<organism evidence="1 2">
    <name type="scientific">Punica granatum</name>
    <name type="common">Pomegranate</name>
    <dbReference type="NCBI Taxonomy" id="22663"/>
    <lineage>
        <taxon>Eukaryota</taxon>
        <taxon>Viridiplantae</taxon>
        <taxon>Streptophyta</taxon>
        <taxon>Embryophyta</taxon>
        <taxon>Tracheophyta</taxon>
        <taxon>Spermatophyta</taxon>
        <taxon>Magnoliopsida</taxon>
        <taxon>eudicotyledons</taxon>
        <taxon>Gunneridae</taxon>
        <taxon>Pentapetalae</taxon>
        <taxon>rosids</taxon>
        <taxon>malvids</taxon>
        <taxon>Myrtales</taxon>
        <taxon>Lythraceae</taxon>
        <taxon>Punica</taxon>
    </lineage>
</organism>
<evidence type="ECO:0008006" key="3">
    <source>
        <dbReference type="Google" id="ProtNLM"/>
    </source>
</evidence>
<dbReference type="PANTHER" id="PTHR46477">
    <property type="entry name" value="CYSTEINE/HISTIDINE-RICH C1 DOMAIN FAMILY PROTEIN"/>
    <property type="match status" value="1"/>
</dbReference>
<dbReference type="AlphaFoldDB" id="A0A218XTB3"/>
<proteinExistence type="predicted"/>
<protein>
    <recommendedName>
        <fullName evidence="3">Phorbol-ester/DAG-type domain-containing protein</fullName>
    </recommendedName>
</protein>
<evidence type="ECO:0000313" key="2">
    <source>
        <dbReference type="Proteomes" id="UP000197138"/>
    </source>
</evidence>
<dbReference type="InterPro" id="IPR046349">
    <property type="entry name" value="C1-like_sf"/>
</dbReference>
<sequence>MAAVVTGPDAKPAASHRCRFELKKYKTAFTCQVCRVESYDAERYRCNHCGEDRHMGCIRLADEIKLGPGPKNIFSTGPVFMLFDTPQKGRNSKNEKWAKNCLVCGMPIRHYSYHAQTTGNKDLNMHPRCAELTTFNTNSRVPLELQTGERHSCVWCGKKRPEGASPAGPTDFYCWSYRLTGGRNRIHVHCYTEMVIEALKSIAQLDDDDNIHIVLKRRRSSDRNELESILSEVLKIGLDVAGIGFTDIFLDLA</sequence>
<dbReference type="SUPFAM" id="SSF57889">
    <property type="entry name" value="Cysteine-rich domain"/>
    <property type="match status" value="1"/>
</dbReference>
<reference evidence="2" key="1">
    <citation type="journal article" date="2017" name="Plant J.">
        <title>The pomegranate (Punica granatum L.) genome and the genomics of punicalagin biosynthesis.</title>
        <authorList>
            <person name="Qin G."/>
            <person name="Xu C."/>
            <person name="Ming R."/>
            <person name="Tang H."/>
            <person name="Guyot R."/>
            <person name="Kramer E.M."/>
            <person name="Hu Y."/>
            <person name="Yi X."/>
            <person name="Qi Y."/>
            <person name="Xu X."/>
            <person name="Gao Z."/>
            <person name="Pan H."/>
            <person name="Jian J."/>
            <person name="Tian Y."/>
            <person name="Yue Z."/>
            <person name="Xu Y."/>
        </authorList>
    </citation>
    <scope>NUCLEOTIDE SEQUENCE [LARGE SCALE GENOMIC DNA]</scope>
    <source>
        <strain evidence="2">cv. Dabenzi</strain>
    </source>
</reference>
<dbReference type="Proteomes" id="UP000197138">
    <property type="component" value="Unassembled WGS sequence"/>
</dbReference>
<dbReference type="PANTHER" id="PTHR46477:SF5">
    <property type="entry name" value="PHORBOL-ESTER_DAG-TYPE DOMAIN-CONTAINING PROTEIN"/>
    <property type="match status" value="1"/>
</dbReference>
<accession>A0A218XTB3</accession>
<dbReference type="EMBL" id="MTKT01000813">
    <property type="protein sequence ID" value="OWM87492.1"/>
    <property type="molecule type" value="Genomic_DNA"/>
</dbReference>
<gene>
    <name evidence="1" type="ORF">CDL15_Pgr022603</name>
</gene>
<evidence type="ECO:0000313" key="1">
    <source>
        <dbReference type="EMBL" id="OWM87492.1"/>
    </source>
</evidence>